<gene>
    <name evidence="2" type="ORF">SELMODRAFT_413898</name>
</gene>
<dbReference type="eggNOG" id="ENOG502QU4W">
    <property type="taxonomic scope" value="Eukaryota"/>
</dbReference>
<dbReference type="EMBL" id="GL377587">
    <property type="protein sequence ID" value="EFJ25158.1"/>
    <property type="molecule type" value="Genomic_DNA"/>
</dbReference>
<evidence type="ECO:0000313" key="3">
    <source>
        <dbReference type="Proteomes" id="UP000001514"/>
    </source>
</evidence>
<sequence length="355" mass="38357">MALSCVFLAHGRVCPIRGENLSNQSPFSSTTALDCEQSLHRILSKLECYKQSPLAALQSGRWVKLICGASFEDIAEVRNLSLIYALAGVDCIDCAADGAVVTAVSDGVRAAKEIALDFGYSLRDPWLMVSINDDEDPHFRKAGMLTRTLDPEAVTYVRNLEKVSELLCLDEVDAVEIHTGQGRLEAFHQLVTNLGSSFDHLKLVAVSVPDLGDSMISSMTSMYESMKPYVKCANLWQLDGRPMSGDIGKGATRAAVILGGRVLAALDRPPGFLQLAGGTNSHTREALELDGLVNNGNESMIAGIAGIAFGGYARKIVCGLLKELEATKSTRLEDHPELLFKSISITGELVWPMKL</sequence>
<dbReference type="GO" id="GO:0006415">
    <property type="term" value="P:translational termination"/>
    <property type="evidence" value="ECO:0000318"/>
    <property type="project" value="GO_Central"/>
</dbReference>
<dbReference type="AlphaFoldDB" id="D8RQZ7"/>
<dbReference type="STRING" id="88036.D8RQZ7"/>
<dbReference type="HOGENOM" id="CLU_037469_0_0_1"/>
<dbReference type="Proteomes" id="UP000001514">
    <property type="component" value="Unassembled WGS sequence"/>
</dbReference>
<dbReference type="GO" id="GO:0043024">
    <property type="term" value="F:ribosomal small subunit binding"/>
    <property type="evidence" value="ECO:0000318"/>
    <property type="project" value="GO_Central"/>
</dbReference>
<accession>D8RQZ7</accession>
<proteinExistence type="predicted"/>
<evidence type="ECO:0000313" key="2">
    <source>
        <dbReference type="EMBL" id="EFJ25158.1"/>
    </source>
</evidence>
<dbReference type="Gramene" id="EFJ25158">
    <property type="protein sequence ID" value="EFJ25158"/>
    <property type="gene ID" value="SELMODRAFT_413898"/>
</dbReference>
<dbReference type="GO" id="GO:0005524">
    <property type="term" value="F:ATP binding"/>
    <property type="evidence" value="ECO:0000318"/>
    <property type="project" value="GO_Central"/>
</dbReference>
<evidence type="ECO:0000259" key="1">
    <source>
        <dbReference type="Pfam" id="PF12617"/>
    </source>
</evidence>
<dbReference type="Pfam" id="PF12617">
    <property type="entry name" value="LdpA_C"/>
    <property type="match status" value="1"/>
</dbReference>
<name>D8RQZ7_SELML</name>
<dbReference type="GO" id="GO:0006413">
    <property type="term" value="P:translational initiation"/>
    <property type="evidence" value="ECO:0000318"/>
    <property type="project" value="GO_Central"/>
</dbReference>
<dbReference type="InParanoid" id="D8RQZ7"/>
<reference evidence="2 3" key="1">
    <citation type="journal article" date="2011" name="Science">
        <title>The Selaginella genome identifies genetic changes associated with the evolution of vascular plants.</title>
        <authorList>
            <person name="Banks J.A."/>
            <person name="Nishiyama T."/>
            <person name="Hasebe M."/>
            <person name="Bowman J.L."/>
            <person name="Gribskov M."/>
            <person name="dePamphilis C."/>
            <person name="Albert V.A."/>
            <person name="Aono N."/>
            <person name="Aoyama T."/>
            <person name="Ambrose B.A."/>
            <person name="Ashton N.W."/>
            <person name="Axtell M.J."/>
            <person name="Barker E."/>
            <person name="Barker M.S."/>
            <person name="Bennetzen J.L."/>
            <person name="Bonawitz N.D."/>
            <person name="Chapple C."/>
            <person name="Cheng C."/>
            <person name="Correa L.G."/>
            <person name="Dacre M."/>
            <person name="DeBarry J."/>
            <person name="Dreyer I."/>
            <person name="Elias M."/>
            <person name="Engstrom E.M."/>
            <person name="Estelle M."/>
            <person name="Feng L."/>
            <person name="Finet C."/>
            <person name="Floyd S.K."/>
            <person name="Frommer W.B."/>
            <person name="Fujita T."/>
            <person name="Gramzow L."/>
            <person name="Gutensohn M."/>
            <person name="Harholt J."/>
            <person name="Hattori M."/>
            <person name="Heyl A."/>
            <person name="Hirai T."/>
            <person name="Hiwatashi Y."/>
            <person name="Ishikawa M."/>
            <person name="Iwata M."/>
            <person name="Karol K.G."/>
            <person name="Koehler B."/>
            <person name="Kolukisaoglu U."/>
            <person name="Kubo M."/>
            <person name="Kurata T."/>
            <person name="Lalonde S."/>
            <person name="Li K."/>
            <person name="Li Y."/>
            <person name="Litt A."/>
            <person name="Lyons E."/>
            <person name="Manning G."/>
            <person name="Maruyama T."/>
            <person name="Michael T.P."/>
            <person name="Mikami K."/>
            <person name="Miyazaki S."/>
            <person name="Morinaga S."/>
            <person name="Murata T."/>
            <person name="Mueller-Roeber B."/>
            <person name="Nelson D.R."/>
            <person name="Obara M."/>
            <person name="Oguri Y."/>
            <person name="Olmstead R.G."/>
            <person name="Onodera N."/>
            <person name="Petersen B.L."/>
            <person name="Pils B."/>
            <person name="Prigge M."/>
            <person name="Rensing S.A."/>
            <person name="Riano-Pachon D.M."/>
            <person name="Roberts A.W."/>
            <person name="Sato Y."/>
            <person name="Scheller H.V."/>
            <person name="Schulz B."/>
            <person name="Schulz C."/>
            <person name="Shakirov E.V."/>
            <person name="Shibagaki N."/>
            <person name="Shinohara N."/>
            <person name="Shippen D.E."/>
            <person name="Soerensen I."/>
            <person name="Sotooka R."/>
            <person name="Sugimoto N."/>
            <person name="Sugita M."/>
            <person name="Sumikawa N."/>
            <person name="Tanurdzic M."/>
            <person name="Theissen G."/>
            <person name="Ulvskov P."/>
            <person name="Wakazuki S."/>
            <person name="Weng J.K."/>
            <person name="Willats W.W."/>
            <person name="Wipf D."/>
            <person name="Wolf P.G."/>
            <person name="Yang L."/>
            <person name="Zimmer A.D."/>
            <person name="Zhu Q."/>
            <person name="Mitros T."/>
            <person name="Hellsten U."/>
            <person name="Loque D."/>
            <person name="Otillar R."/>
            <person name="Salamov A."/>
            <person name="Schmutz J."/>
            <person name="Shapiro H."/>
            <person name="Lindquist E."/>
            <person name="Lucas S."/>
            <person name="Rokhsar D."/>
            <person name="Grigoriev I.V."/>
        </authorList>
    </citation>
    <scope>NUCLEOTIDE SEQUENCE [LARGE SCALE GENOMIC DNA]</scope>
</reference>
<organism evidence="3">
    <name type="scientific">Selaginella moellendorffii</name>
    <name type="common">Spikemoss</name>
    <dbReference type="NCBI Taxonomy" id="88036"/>
    <lineage>
        <taxon>Eukaryota</taxon>
        <taxon>Viridiplantae</taxon>
        <taxon>Streptophyta</taxon>
        <taxon>Embryophyta</taxon>
        <taxon>Tracheophyta</taxon>
        <taxon>Lycopodiopsida</taxon>
        <taxon>Selaginellales</taxon>
        <taxon>Selaginellaceae</taxon>
        <taxon>Selaginella</taxon>
    </lineage>
</organism>
<feature type="domain" description="Iron-sulphur binding protein LdpA C-terminal" evidence="1">
    <location>
        <begin position="167"/>
        <end position="351"/>
    </location>
</feature>
<dbReference type="KEGG" id="smo:SELMODRAFT_413898"/>
<protein>
    <recommendedName>
        <fullName evidence="1">Iron-sulphur binding protein LdpA C-terminal domain-containing protein</fullName>
    </recommendedName>
</protein>
<dbReference type="InterPro" id="IPR021039">
    <property type="entry name" value="Fe-S-bd_prot_LdpA_C"/>
</dbReference>
<keyword evidence="3" id="KW-1185">Reference proteome</keyword>
<dbReference type="GO" id="GO:0005506">
    <property type="term" value="F:iron ion binding"/>
    <property type="evidence" value="ECO:0000318"/>
    <property type="project" value="GO_Central"/>
</dbReference>